<dbReference type="EMBL" id="JADOXO010000001">
    <property type="protein sequence ID" value="KAF9822132.1"/>
    <property type="molecule type" value="Genomic_DNA"/>
</dbReference>
<dbReference type="InterPro" id="IPR029058">
    <property type="entry name" value="AB_hydrolase_fold"/>
</dbReference>
<dbReference type="AlphaFoldDB" id="A0A8H7PCC3"/>
<dbReference type="Pfam" id="PF09994">
    <property type="entry name" value="T6SS_Tle1-like_cat"/>
    <property type="match status" value="1"/>
</dbReference>
<dbReference type="InterPro" id="IPR018712">
    <property type="entry name" value="Tle1-like_cat"/>
</dbReference>
<dbReference type="PANTHER" id="PTHR33840">
    <property type="match status" value="1"/>
</dbReference>
<feature type="domain" description="T6SS Phospholipase effector Tle1-like catalytic" evidence="2">
    <location>
        <begin position="67"/>
        <end position="324"/>
    </location>
</feature>
<comment type="caution">
    <text evidence="3">The sequence shown here is derived from an EMBL/GenBank/DDBJ whole genome shotgun (WGS) entry which is preliminary data.</text>
</comment>
<feature type="region of interest" description="Disordered" evidence="1">
    <location>
        <begin position="437"/>
        <end position="482"/>
    </location>
</feature>
<dbReference type="Proteomes" id="UP000639403">
    <property type="component" value="Unassembled WGS sequence"/>
</dbReference>
<evidence type="ECO:0000313" key="3">
    <source>
        <dbReference type="EMBL" id="KAF9822132.1"/>
    </source>
</evidence>
<evidence type="ECO:0000256" key="1">
    <source>
        <dbReference type="SAM" id="MobiDB-lite"/>
    </source>
</evidence>
<organism evidence="3 4">
    <name type="scientific">Rhodonia placenta</name>
    <dbReference type="NCBI Taxonomy" id="104341"/>
    <lineage>
        <taxon>Eukaryota</taxon>
        <taxon>Fungi</taxon>
        <taxon>Dikarya</taxon>
        <taxon>Basidiomycota</taxon>
        <taxon>Agaricomycotina</taxon>
        <taxon>Agaricomycetes</taxon>
        <taxon>Polyporales</taxon>
        <taxon>Adustoporiaceae</taxon>
        <taxon>Rhodonia</taxon>
    </lineage>
</organism>
<reference evidence="3" key="2">
    <citation type="journal article" name="Front. Microbiol.">
        <title>Degradative Capacity of Two Strains of Rhodonia placenta: From Phenotype to Genotype.</title>
        <authorList>
            <person name="Kolle M."/>
            <person name="Horta M.A.C."/>
            <person name="Nowrousian M."/>
            <person name="Ohm R.A."/>
            <person name="Benz J.P."/>
            <person name="Pilgard A."/>
        </authorList>
    </citation>
    <scope>NUCLEOTIDE SEQUENCE</scope>
    <source>
        <strain evidence="3">FPRL280</strain>
    </source>
</reference>
<accession>A0A8H7PCC3</accession>
<dbReference type="SUPFAM" id="SSF53474">
    <property type="entry name" value="alpha/beta-Hydrolases"/>
    <property type="match status" value="1"/>
</dbReference>
<name>A0A8H7PCC3_9APHY</name>
<evidence type="ECO:0000259" key="2">
    <source>
        <dbReference type="Pfam" id="PF09994"/>
    </source>
</evidence>
<feature type="compositionally biased region" description="Polar residues" evidence="1">
    <location>
        <begin position="447"/>
        <end position="475"/>
    </location>
</feature>
<evidence type="ECO:0000313" key="4">
    <source>
        <dbReference type="Proteomes" id="UP000639403"/>
    </source>
</evidence>
<reference evidence="3" key="1">
    <citation type="submission" date="2020-11" db="EMBL/GenBank/DDBJ databases">
        <authorList>
            <person name="Koelle M."/>
            <person name="Horta M.A.C."/>
            <person name="Nowrousian M."/>
            <person name="Ohm R.A."/>
            <person name="Benz P."/>
            <person name="Pilgard A."/>
        </authorList>
    </citation>
    <scope>NUCLEOTIDE SEQUENCE</scope>
    <source>
        <strain evidence="3">FPRL280</strain>
    </source>
</reference>
<proteinExistence type="predicted"/>
<dbReference type="PANTHER" id="PTHR33840:SF1">
    <property type="entry name" value="TLE1 PHOSPHOLIPASE DOMAIN-CONTAINING PROTEIN"/>
    <property type="match status" value="1"/>
</dbReference>
<sequence length="518" mass="56929">MSAVPHKRIVVCCDGYVVGVNCLRPFQHRLHRTWQDGIVVDARWKYTNVLVRVAFFCLCCYSVSSQRLSRAINHVDDRVPSGHPISQVVFYQSGVGSSNNLYDQIVDGMFTYLCDKVEEAYAFIAQNYHPGDEIFLFGFSRGAYTARMVASFIGKIGILDRTDMDHFADIFIAFQKIGKMDDDDDEKGKPDITKFLARWTAEDSPGKKRASASPNGFSIKCVGVFDTVGSVGLPEELTRRSNRIRTLFGFSDNKLGDHIERAYQALALNERRADFDCAKFEQQESGRRKGQVLKQFGLPGCHSDIGGGYQEHDLADLTLTWMAAHVGDILSLNVEYIASLPDPVALWGEQASHNSAVGIFSLAKTIQRKIPTAPDETTHETIHPSVLEQKLLSETIPELLENVKKNPGLVASLLPLEEELKRNWQVIQSKENAQGLQKQGSLVADNGKTSGPSAVTQSAISATATQKSVTTSADGSVSETQSSVSVVAHQTTVASTKWSWVANVPAETSVAALVKELI</sequence>
<gene>
    <name evidence="3" type="ORF">IEO21_00126</name>
</gene>
<protein>
    <recommendedName>
        <fullName evidence="2">T6SS Phospholipase effector Tle1-like catalytic domain-containing protein</fullName>
    </recommendedName>
</protein>